<protein>
    <submittedName>
        <fullName evidence="2">Uncharacterized protein</fullName>
    </submittedName>
</protein>
<accession>A0ABY6Z0S3</accession>
<keyword evidence="1" id="KW-1133">Transmembrane helix</keyword>
<gene>
    <name evidence="2" type="ORF">NZD86_20010</name>
</gene>
<keyword evidence="1" id="KW-0812">Transmembrane</keyword>
<evidence type="ECO:0000313" key="3">
    <source>
        <dbReference type="Proteomes" id="UP001164803"/>
    </source>
</evidence>
<name>A0ABY6Z0S3_9BACL</name>
<proteinExistence type="predicted"/>
<evidence type="ECO:0000313" key="2">
    <source>
        <dbReference type="EMBL" id="WAH36473.1"/>
    </source>
</evidence>
<evidence type="ECO:0000256" key="1">
    <source>
        <dbReference type="SAM" id="Phobius"/>
    </source>
</evidence>
<keyword evidence="1" id="KW-0472">Membrane</keyword>
<reference evidence="2" key="1">
    <citation type="submission" date="2022-08" db="EMBL/GenBank/DDBJ databases">
        <title>Alicyclobacillus dauci DSM2870, complete genome.</title>
        <authorList>
            <person name="Wang Q."/>
            <person name="Cai R."/>
            <person name="Wang Z."/>
        </authorList>
    </citation>
    <scope>NUCLEOTIDE SEQUENCE</scope>
    <source>
        <strain evidence="2">DSM 28700</strain>
    </source>
</reference>
<dbReference type="Proteomes" id="UP001164803">
    <property type="component" value="Chromosome"/>
</dbReference>
<sequence length="97" mass="10895">MTGSVFTRPCYRAVVVIPYLQGIGAEHDMEMVLICIDGILVVILAAVALIFGNRLIEKYTESQEKKTKGQTSTYRIGGTKYVKIEKEEEKDQDEPLL</sequence>
<feature type="transmembrane region" description="Helical" evidence="1">
    <location>
        <begin position="31"/>
        <end position="56"/>
    </location>
</feature>
<dbReference type="EMBL" id="CP104064">
    <property type="protein sequence ID" value="WAH36473.1"/>
    <property type="molecule type" value="Genomic_DNA"/>
</dbReference>
<dbReference type="RefSeq" id="WP_268043814.1">
    <property type="nucleotide sequence ID" value="NZ_CP104064.1"/>
</dbReference>
<keyword evidence="3" id="KW-1185">Reference proteome</keyword>
<organism evidence="2 3">
    <name type="scientific">Alicyclobacillus dauci</name>
    <dbReference type="NCBI Taxonomy" id="1475485"/>
    <lineage>
        <taxon>Bacteria</taxon>
        <taxon>Bacillati</taxon>
        <taxon>Bacillota</taxon>
        <taxon>Bacilli</taxon>
        <taxon>Bacillales</taxon>
        <taxon>Alicyclobacillaceae</taxon>
        <taxon>Alicyclobacillus</taxon>
    </lineage>
</organism>